<protein>
    <submittedName>
        <fullName evidence="8">Iron complex transport system substrate-binding protein</fullName>
    </submittedName>
</protein>
<dbReference type="Gene3D" id="3.40.50.1980">
    <property type="entry name" value="Nitrogenase molybdenum iron protein domain"/>
    <property type="match status" value="2"/>
</dbReference>
<evidence type="ECO:0000256" key="1">
    <source>
        <dbReference type="ARBA" id="ARBA00004196"/>
    </source>
</evidence>
<gene>
    <name evidence="8" type="ORF">J2Z66_001286</name>
</gene>
<feature type="domain" description="Fe/B12 periplasmic-binding" evidence="7">
    <location>
        <begin position="71"/>
        <end position="334"/>
    </location>
</feature>
<evidence type="ECO:0000256" key="3">
    <source>
        <dbReference type="ARBA" id="ARBA00022448"/>
    </source>
</evidence>
<comment type="subcellular location">
    <subcellularLocation>
        <location evidence="1">Cell envelope</location>
    </subcellularLocation>
</comment>
<evidence type="ECO:0000313" key="9">
    <source>
        <dbReference type="Proteomes" id="UP001519287"/>
    </source>
</evidence>
<accession>A0ABS4IQ36</accession>
<sequence length="334" mass="36882">MRKQHLAISVTILLLLLLVTACGKSATETPVQEQPQTSASTSTTTPTVETGAETKTYTDSLGREVVIPTKPERIVTTQYLPDMLALGIKPIGVPQHLLTNFASVKDLIDGIENLGPVNELNLEKTVTLNPDLIIAMEGNQELIDKLSKIAPTIVVKWSGSDPFQHLKDVADVLGLNDKADQWIAAYNKKSEEARAKLAAYVKPGETFGTVVIGGYEKGQLRVYGDSNVGYTLFNSLQFPMTNTVKTEWDKGGHDLGMKISLEKLPEFASADRLFVVKFDNDQDFLKQVEDSMLWNNLPAVKNNKVYVVNESLWFSLDVLSFEQQLDDAVKLLAK</sequence>
<dbReference type="PROSITE" id="PS51257">
    <property type="entry name" value="PROKAR_LIPOPROTEIN"/>
    <property type="match status" value="1"/>
</dbReference>
<comment type="similarity">
    <text evidence="2">Belongs to the bacterial solute-binding protein 8 family.</text>
</comment>
<dbReference type="PANTHER" id="PTHR30532:SF26">
    <property type="entry name" value="IRON(3+)-HYDROXAMATE-BINDING PROTEIN FHUD"/>
    <property type="match status" value="1"/>
</dbReference>
<dbReference type="PROSITE" id="PS50983">
    <property type="entry name" value="FE_B12_PBP"/>
    <property type="match status" value="1"/>
</dbReference>
<evidence type="ECO:0000313" key="8">
    <source>
        <dbReference type="EMBL" id="MBP1989688.1"/>
    </source>
</evidence>
<evidence type="ECO:0000256" key="4">
    <source>
        <dbReference type="ARBA" id="ARBA00022729"/>
    </source>
</evidence>
<feature type="region of interest" description="Disordered" evidence="5">
    <location>
        <begin position="27"/>
        <end position="55"/>
    </location>
</feature>
<proteinExistence type="inferred from homology"/>
<organism evidence="8 9">
    <name type="scientific">Paenibacillus eucommiae</name>
    <dbReference type="NCBI Taxonomy" id="1355755"/>
    <lineage>
        <taxon>Bacteria</taxon>
        <taxon>Bacillati</taxon>
        <taxon>Bacillota</taxon>
        <taxon>Bacilli</taxon>
        <taxon>Bacillales</taxon>
        <taxon>Paenibacillaceae</taxon>
        <taxon>Paenibacillus</taxon>
    </lineage>
</organism>
<dbReference type="Pfam" id="PF01497">
    <property type="entry name" value="Peripla_BP_2"/>
    <property type="match status" value="1"/>
</dbReference>
<dbReference type="RefSeq" id="WP_209970500.1">
    <property type="nucleotide sequence ID" value="NZ_JAGGLB010000003.1"/>
</dbReference>
<keyword evidence="4 6" id="KW-0732">Signal</keyword>
<dbReference type="InterPro" id="IPR051313">
    <property type="entry name" value="Bact_iron-sidero_bind"/>
</dbReference>
<keyword evidence="9" id="KW-1185">Reference proteome</keyword>
<evidence type="ECO:0000259" key="7">
    <source>
        <dbReference type="PROSITE" id="PS50983"/>
    </source>
</evidence>
<keyword evidence="3" id="KW-0813">Transport</keyword>
<evidence type="ECO:0000256" key="5">
    <source>
        <dbReference type="SAM" id="MobiDB-lite"/>
    </source>
</evidence>
<evidence type="ECO:0000256" key="2">
    <source>
        <dbReference type="ARBA" id="ARBA00008814"/>
    </source>
</evidence>
<feature type="signal peptide" evidence="6">
    <location>
        <begin position="1"/>
        <end position="26"/>
    </location>
</feature>
<evidence type="ECO:0000256" key="6">
    <source>
        <dbReference type="SAM" id="SignalP"/>
    </source>
</evidence>
<dbReference type="EMBL" id="JAGGLB010000003">
    <property type="protein sequence ID" value="MBP1989688.1"/>
    <property type="molecule type" value="Genomic_DNA"/>
</dbReference>
<comment type="caution">
    <text evidence="8">The sequence shown here is derived from an EMBL/GenBank/DDBJ whole genome shotgun (WGS) entry which is preliminary data.</text>
</comment>
<reference evidence="8 9" key="1">
    <citation type="submission" date="2021-03" db="EMBL/GenBank/DDBJ databases">
        <title>Genomic Encyclopedia of Type Strains, Phase IV (KMG-IV): sequencing the most valuable type-strain genomes for metagenomic binning, comparative biology and taxonomic classification.</title>
        <authorList>
            <person name="Goeker M."/>
        </authorList>
    </citation>
    <scope>NUCLEOTIDE SEQUENCE [LARGE SCALE GENOMIC DNA]</scope>
    <source>
        <strain evidence="8 9">DSM 26048</strain>
    </source>
</reference>
<dbReference type="PANTHER" id="PTHR30532">
    <property type="entry name" value="IRON III DICITRATE-BINDING PERIPLASMIC PROTEIN"/>
    <property type="match status" value="1"/>
</dbReference>
<feature type="compositionally biased region" description="Low complexity" evidence="5">
    <location>
        <begin position="32"/>
        <end position="55"/>
    </location>
</feature>
<dbReference type="InterPro" id="IPR002491">
    <property type="entry name" value="ABC_transptr_periplasmic_BD"/>
</dbReference>
<dbReference type="SUPFAM" id="SSF53807">
    <property type="entry name" value="Helical backbone' metal receptor"/>
    <property type="match status" value="1"/>
</dbReference>
<name>A0ABS4IQ36_9BACL</name>
<feature type="chain" id="PRO_5045559492" evidence="6">
    <location>
        <begin position="27"/>
        <end position="334"/>
    </location>
</feature>
<dbReference type="Proteomes" id="UP001519287">
    <property type="component" value="Unassembled WGS sequence"/>
</dbReference>